<evidence type="ECO:0000256" key="1">
    <source>
        <dbReference type="SAM" id="SignalP"/>
    </source>
</evidence>
<dbReference type="KEGG" id="nib:GU926_09450"/>
<organism evidence="3 4">
    <name type="scientific">Nibribacter ruber</name>
    <dbReference type="NCBI Taxonomy" id="2698458"/>
    <lineage>
        <taxon>Bacteria</taxon>
        <taxon>Pseudomonadati</taxon>
        <taxon>Bacteroidota</taxon>
        <taxon>Cytophagia</taxon>
        <taxon>Cytophagales</taxon>
        <taxon>Hymenobacteraceae</taxon>
        <taxon>Nibribacter</taxon>
    </lineage>
</organism>
<dbReference type="AlphaFoldDB" id="A0A6P1NZG1"/>
<dbReference type="EMBL" id="CP047897">
    <property type="protein sequence ID" value="QHL87649.1"/>
    <property type="molecule type" value="Genomic_DNA"/>
</dbReference>
<proteinExistence type="predicted"/>
<dbReference type="RefSeq" id="WP_160691249.1">
    <property type="nucleotide sequence ID" value="NZ_CP047897.1"/>
</dbReference>
<feature type="domain" description="Outer membrane protein beta-barrel" evidence="2">
    <location>
        <begin position="19"/>
        <end position="195"/>
    </location>
</feature>
<evidence type="ECO:0000259" key="2">
    <source>
        <dbReference type="Pfam" id="PF13568"/>
    </source>
</evidence>
<evidence type="ECO:0000313" key="3">
    <source>
        <dbReference type="EMBL" id="QHL87649.1"/>
    </source>
</evidence>
<evidence type="ECO:0000313" key="4">
    <source>
        <dbReference type="Proteomes" id="UP000464214"/>
    </source>
</evidence>
<dbReference type="InterPro" id="IPR025665">
    <property type="entry name" value="Beta-barrel_OMP_2"/>
</dbReference>
<sequence length="218" mass="24605">MKNLVFTLLLVAGSFICSQAQVLPGSVQIGIIGGPSHVYFDRDEYPYGNVTISSAIRWSAGLSSKYQLNWFFLKTEPLYENKGYKAEAVVYKAQTRQEFKDSRHFHYLTLPVLVGVRLFRTGFYLNAGPYMGKLLSQITFESVTGSEDTSARREETNSWEKFDYGISGGVGYSKEIHPLWNVSAEIRHNRGLYDIYTGGNYNPNSTSLLLGVHYKLTP</sequence>
<name>A0A6P1NZG1_9BACT</name>
<keyword evidence="4" id="KW-1185">Reference proteome</keyword>
<feature type="signal peptide" evidence="1">
    <location>
        <begin position="1"/>
        <end position="20"/>
    </location>
</feature>
<dbReference type="SUPFAM" id="SSF56925">
    <property type="entry name" value="OMPA-like"/>
    <property type="match status" value="1"/>
</dbReference>
<protein>
    <submittedName>
        <fullName evidence="3">Outer membrane beta-barrel protein</fullName>
    </submittedName>
</protein>
<accession>A0A6P1NZG1</accession>
<dbReference type="Pfam" id="PF13568">
    <property type="entry name" value="OMP_b-brl_2"/>
    <property type="match status" value="1"/>
</dbReference>
<gene>
    <name evidence="3" type="ORF">GU926_09450</name>
</gene>
<feature type="chain" id="PRO_5027048303" evidence="1">
    <location>
        <begin position="21"/>
        <end position="218"/>
    </location>
</feature>
<reference evidence="3 4" key="1">
    <citation type="submission" date="2020-01" db="EMBL/GenBank/DDBJ databases">
        <authorList>
            <person name="Kim M."/>
        </authorList>
    </citation>
    <scope>NUCLEOTIDE SEQUENCE [LARGE SCALE GENOMIC DNA]</scope>
    <source>
        <strain evidence="3 4">BT10</strain>
    </source>
</reference>
<dbReference type="InterPro" id="IPR011250">
    <property type="entry name" value="OMP/PagP_B-barrel"/>
</dbReference>
<dbReference type="Proteomes" id="UP000464214">
    <property type="component" value="Chromosome"/>
</dbReference>
<keyword evidence="1" id="KW-0732">Signal</keyword>